<dbReference type="EMBL" id="UOEK01000457">
    <property type="protein sequence ID" value="VAW08343.1"/>
    <property type="molecule type" value="Genomic_DNA"/>
</dbReference>
<dbReference type="PANTHER" id="PTHR45856">
    <property type="entry name" value="ALPHA/BETA-HYDROLASES SUPERFAMILY PROTEIN"/>
    <property type="match status" value="1"/>
</dbReference>
<sequence length="259" mass="28728">MQRELMSDLTTMAILAYEGPDAVVTGAGVLGLRNIIHIERAGTVVVVGSDERNLVVAFRGTDDTKDVLYDAEFSTEFGALGTRVHSGFRRALDAVWDELRPTILSSDKKVFLTGHSLGGALAVLTAARLLSLGRQVDGVVTLGQPRVGKAAFSRQMNFRLQSRIFRVINYVDPVPRVPLVIQGFRHPGRRWYFDRSGTLTEDASAARVLWDEWAFRIRRLRSTRALGLAWHAKGAYLELLDWPTVEAPQPTGIDMDVNP</sequence>
<dbReference type="InterPro" id="IPR051218">
    <property type="entry name" value="Sec_MonoDiacylglyc_Lipase"/>
</dbReference>
<dbReference type="PANTHER" id="PTHR45856:SF11">
    <property type="entry name" value="FUNGAL LIPASE-LIKE DOMAIN-CONTAINING PROTEIN"/>
    <property type="match status" value="1"/>
</dbReference>
<protein>
    <recommendedName>
        <fullName evidence="1">Fungal lipase-type domain-containing protein</fullName>
    </recommendedName>
</protein>
<dbReference type="Gene3D" id="3.40.50.1820">
    <property type="entry name" value="alpha/beta hydrolase"/>
    <property type="match status" value="1"/>
</dbReference>
<proteinExistence type="predicted"/>
<reference evidence="2" key="1">
    <citation type="submission" date="2018-06" db="EMBL/GenBank/DDBJ databases">
        <authorList>
            <person name="Zhirakovskaya E."/>
        </authorList>
    </citation>
    <scope>NUCLEOTIDE SEQUENCE</scope>
</reference>
<dbReference type="CDD" id="cd00519">
    <property type="entry name" value="Lipase_3"/>
    <property type="match status" value="1"/>
</dbReference>
<dbReference type="InterPro" id="IPR029058">
    <property type="entry name" value="AB_hydrolase_fold"/>
</dbReference>
<dbReference type="InterPro" id="IPR002921">
    <property type="entry name" value="Fungal_lipase-type"/>
</dbReference>
<evidence type="ECO:0000313" key="2">
    <source>
        <dbReference type="EMBL" id="VAW08343.1"/>
    </source>
</evidence>
<dbReference type="Pfam" id="PF01764">
    <property type="entry name" value="Lipase_3"/>
    <property type="match status" value="1"/>
</dbReference>
<accession>A0A3B0SWG8</accession>
<evidence type="ECO:0000259" key="1">
    <source>
        <dbReference type="Pfam" id="PF01764"/>
    </source>
</evidence>
<feature type="domain" description="Fungal lipase-type" evidence="1">
    <location>
        <begin position="55"/>
        <end position="179"/>
    </location>
</feature>
<dbReference type="SUPFAM" id="SSF53474">
    <property type="entry name" value="alpha/beta-Hydrolases"/>
    <property type="match status" value="1"/>
</dbReference>
<dbReference type="GO" id="GO:0006629">
    <property type="term" value="P:lipid metabolic process"/>
    <property type="evidence" value="ECO:0007669"/>
    <property type="project" value="InterPro"/>
</dbReference>
<name>A0A3B0SWG8_9ZZZZ</name>
<dbReference type="AlphaFoldDB" id="A0A3B0SWG8"/>
<organism evidence="2">
    <name type="scientific">hydrothermal vent metagenome</name>
    <dbReference type="NCBI Taxonomy" id="652676"/>
    <lineage>
        <taxon>unclassified sequences</taxon>
        <taxon>metagenomes</taxon>
        <taxon>ecological metagenomes</taxon>
    </lineage>
</organism>
<gene>
    <name evidence="2" type="ORF">MNBD_ACTINO02-915</name>
</gene>